<evidence type="ECO:0000313" key="16">
    <source>
        <dbReference type="RefSeq" id="XP_031566904.1"/>
    </source>
</evidence>
<dbReference type="CDD" id="cd14967">
    <property type="entry name" value="7tmA_amine_R-like"/>
    <property type="match status" value="1"/>
</dbReference>
<dbReference type="RefSeq" id="XP_031566904.1">
    <property type="nucleotide sequence ID" value="XM_031711044.1"/>
</dbReference>
<dbReference type="GeneID" id="116301882"/>
<keyword evidence="8 10" id="KW-0675">Receptor</keyword>
<dbReference type="GO" id="GO:0005886">
    <property type="term" value="C:plasma membrane"/>
    <property type="evidence" value="ECO:0007669"/>
    <property type="project" value="UniProtKB-SubCell"/>
</dbReference>
<feature type="domain" description="G-protein coupled receptors family 1 profile" evidence="12">
    <location>
        <begin position="47"/>
        <end position="287"/>
    </location>
</feature>
<dbReference type="RefSeq" id="XP_031566906.1">
    <property type="nucleotide sequence ID" value="XM_031711046.1"/>
</dbReference>
<feature type="transmembrane region" description="Helical" evidence="11">
    <location>
        <begin position="176"/>
        <end position="201"/>
    </location>
</feature>
<keyword evidence="13" id="KW-1185">Reference proteome</keyword>
<feature type="transmembrane region" description="Helical" evidence="11">
    <location>
        <begin position="230"/>
        <end position="255"/>
    </location>
</feature>
<evidence type="ECO:0000256" key="9">
    <source>
        <dbReference type="ARBA" id="ARBA00023224"/>
    </source>
</evidence>
<dbReference type="PANTHER" id="PTHR24247:SF202">
    <property type="entry name" value="5-HYDROXYTRYPTAMINE RECEPTOR 1"/>
    <property type="match status" value="1"/>
</dbReference>
<keyword evidence="4 11" id="KW-1133">Transmembrane helix</keyword>
<dbReference type="GO" id="GO:0007268">
    <property type="term" value="P:chemical synaptic transmission"/>
    <property type="evidence" value="ECO:0007669"/>
    <property type="project" value="TreeGrafter"/>
</dbReference>
<protein>
    <submittedName>
        <fullName evidence="14 15">Tyramine/octopamine receptor-like</fullName>
    </submittedName>
</protein>
<evidence type="ECO:0000313" key="18">
    <source>
        <dbReference type="RefSeq" id="XP_031566906.1"/>
    </source>
</evidence>
<sequence>MNSSLGKTVMSNKSQNSSIDLSYQANLTTTLVSSTFLILIMIMALVGNLFVLYAFKIFHKLRTVTNFFIVSLAIADILVALMSMPVWATYLIKGPSAIKYLWLQQFWSFMDILCGGASIIHLCFISLERCICISTPFKHQVIVTTGKVQISIACIWMFSCSVASLKIILWEYPPPIYELTVTISCFVIPLIIMTICYVKIFQNARHQIKKMIFTVEGKPKRFLLSRELKAAKTVGVVIGAFVICWCPFFVLNLVYGLCKSCRPLPNESILVGKWMHYVNSVLNPIIYTCMNKDFRSAFKKLFLYICACVMGKEYHDLLTEQRSFYSERASFRNHSCRSGASVAKMDDHNSSQRSAAESYVLHSNYSTIDRQSFM</sequence>
<evidence type="ECO:0000256" key="10">
    <source>
        <dbReference type="RuleBase" id="RU000688"/>
    </source>
</evidence>
<dbReference type="RefSeq" id="XP_031566902.1">
    <property type="nucleotide sequence ID" value="XM_031711042.1"/>
</dbReference>
<keyword evidence="5 10" id="KW-0297">G-protein coupled receptor</keyword>
<dbReference type="Gene3D" id="1.20.1070.10">
    <property type="entry name" value="Rhodopsin 7-helix transmembrane proteins"/>
    <property type="match status" value="1"/>
</dbReference>
<evidence type="ECO:0000256" key="5">
    <source>
        <dbReference type="ARBA" id="ARBA00023040"/>
    </source>
</evidence>
<dbReference type="GO" id="GO:0007187">
    <property type="term" value="P:G protein-coupled receptor signaling pathway, coupled to cyclic nucleotide second messenger"/>
    <property type="evidence" value="ECO:0007669"/>
    <property type="project" value="TreeGrafter"/>
</dbReference>
<dbReference type="Pfam" id="PF00001">
    <property type="entry name" value="7tm_1"/>
    <property type="match status" value="1"/>
</dbReference>
<name>A0A6P8IJI5_ACTTE</name>
<dbReference type="RefSeq" id="XP_031566903.1">
    <property type="nucleotide sequence ID" value="XM_031711043.1"/>
</dbReference>
<evidence type="ECO:0000256" key="8">
    <source>
        <dbReference type="ARBA" id="ARBA00023170"/>
    </source>
</evidence>
<evidence type="ECO:0000313" key="14">
    <source>
        <dbReference type="RefSeq" id="XP_031566902.1"/>
    </source>
</evidence>
<keyword evidence="7" id="KW-1015">Disulfide bond</keyword>
<dbReference type="Proteomes" id="UP000515163">
    <property type="component" value="Unplaced"/>
</dbReference>
<evidence type="ECO:0000256" key="4">
    <source>
        <dbReference type="ARBA" id="ARBA00022989"/>
    </source>
</evidence>
<dbReference type="FunFam" id="1.20.1070.10:FF:000523">
    <property type="entry name" value="5-hydroxytryptamine receptor 2B"/>
    <property type="match status" value="1"/>
</dbReference>
<evidence type="ECO:0000313" key="15">
    <source>
        <dbReference type="RefSeq" id="XP_031566903.1"/>
    </source>
</evidence>
<evidence type="ECO:0000313" key="17">
    <source>
        <dbReference type="RefSeq" id="XP_031566905.1"/>
    </source>
</evidence>
<comment type="subcellular location">
    <subcellularLocation>
        <location evidence="1">Cell membrane</location>
        <topology evidence="1">Multi-pass membrane protein</topology>
    </subcellularLocation>
</comment>
<dbReference type="GO" id="GO:0004993">
    <property type="term" value="F:G protein-coupled serotonin receptor activity"/>
    <property type="evidence" value="ECO:0007669"/>
    <property type="project" value="TreeGrafter"/>
</dbReference>
<dbReference type="OrthoDB" id="5957871at2759"/>
<evidence type="ECO:0000256" key="1">
    <source>
        <dbReference type="ARBA" id="ARBA00004651"/>
    </source>
</evidence>
<dbReference type="GO" id="GO:0030425">
    <property type="term" value="C:dendrite"/>
    <property type="evidence" value="ECO:0007669"/>
    <property type="project" value="TreeGrafter"/>
</dbReference>
<keyword evidence="6 11" id="KW-0472">Membrane</keyword>
<dbReference type="KEGG" id="aten:116301882"/>
<dbReference type="SUPFAM" id="SSF81321">
    <property type="entry name" value="Family A G protein-coupled receptor-like"/>
    <property type="match status" value="1"/>
</dbReference>
<dbReference type="PROSITE" id="PS50262">
    <property type="entry name" value="G_PROTEIN_RECEP_F1_2"/>
    <property type="match status" value="1"/>
</dbReference>
<feature type="transmembrane region" description="Helical" evidence="11">
    <location>
        <begin position="67"/>
        <end position="87"/>
    </location>
</feature>
<evidence type="ECO:0000256" key="7">
    <source>
        <dbReference type="ARBA" id="ARBA00023157"/>
    </source>
</evidence>
<reference evidence="14 15" key="1">
    <citation type="submission" date="2025-04" db="UniProtKB">
        <authorList>
            <consortium name="RefSeq"/>
        </authorList>
    </citation>
    <scope>IDENTIFICATION</scope>
    <source>
        <tissue evidence="14 15">Tentacle</tissue>
    </source>
</reference>
<dbReference type="InterPro" id="IPR017452">
    <property type="entry name" value="GPCR_Rhodpsn_7TM"/>
</dbReference>
<gene>
    <name evidence="14 15 16 17 18" type="primary">LOC116301882</name>
</gene>
<dbReference type="AlphaFoldDB" id="A0A6P8IJI5"/>
<keyword evidence="2" id="KW-1003">Cell membrane</keyword>
<evidence type="ECO:0000259" key="12">
    <source>
        <dbReference type="PROSITE" id="PS50262"/>
    </source>
</evidence>
<keyword evidence="9 10" id="KW-0807">Transducer</keyword>
<keyword evidence="3 10" id="KW-0812">Transmembrane</keyword>
<dbReference type="GO" id="GO:0030594">
    <property type="term" value="F:neurotransmitter receptor activity"/>
    <property type="evidence" value="ECO:0007669"/>
    <property type="project" value="TreeGrafter"/>
</dbReference>
<dbReference type="InterPro" id="IPR000276">
    <property type="entry name" value="GPCR_Rhodpsn"/>
</dbReference>
<dbReference type="GO" id="GO:0045202">
    <property type="term" value="C:synapse"/>
    <property type="evidence" value="ECO:0007669"/>
    <property type="project" value="GOC"/>
</dbReference>
<accession>A0A6P8IJI5</accession>
<evidence type="ECO:0000256" key="3">
    <source>
        <dbReference type="ARBA" id="ARBA00022692"/>
    </source>
</evidence>
<feature type="transmembrane region" description="Helical" evidence="11">
    <location>
        <begin position="148"/>
        <end position="170"/>
    </location>
</feature>
<feature type="transmembrane region" description="Helical" evidence="11">
    <location>
        <begin position="107"/>
        <end position="127"/>
    </location>
</feature>
<evidence type="ECO:0000256" key="2">
    <source>
        <dbReference type="ARBA" id="ARBA00022475"/>
    </source>
</evidence>
<feature type="transmembrane region" description="Helical" evidence="11">
    <location>
        <begin position="31"/>
        <end position="55"/>
    </location>
</feature>
<dbReference type="PROSITE" id="PS00237">
    <property type="entry name" value="G_PROTEIN_RECEP_F1_1"/>
    <property type="match status" value="1"/>
</dbReference>
<organism evidence="13 14">
    <name type="scientific">Actinia tenebrosa</name>
    <name type="common">Australian red waratah sea anemone</name>
    <dbReference type="NCBI Taxonomy" id="6105"/>
    <lineage>
        <taxon>Eukaryota</taxon>
        <taxon>Metazoa</taxon>
        <taxon>Cnidaria</taxon>
        <taxon>Anthozoa</taxon>
        <taxon>Hexacorallia</taxon>
        <taxon>Actiniaria</taxon>
        <taxon>Actiniidae</taxon>
        <taxon>Actinia</taxon>
    </lineage>
</organism>
<proteinExistence type="inferred from homology"/>
<dbReference type="PANTHER" id="PTHR24247">
    <property type="entry name" value="5-HYDROXYTRYPTAMINE RECEPTOR"/>
    <property type="match status" value="1"/>
</dbReference>
<evidence type="ECO:0000256" key="6">
    <source>
        <dbReference type="ARBA" id="ARBA00023136"/>
    </source>
</evidence>
<dbReference type="RefSeq" id="XP_031566905.1">
    <property type="nucleotide sequence ID" value="XM_031711045.1"/>
</dbReference>
<evidence type="ECO:0000313" key="13">
    <source>
        <dbReference type="Proteomes" id="UP000515163"/>
    </source>
</evidence>
<comment type="similarity">
    <text evidence="10">Belongs to the G-protein coupled receptor 1 family.</text>
</comment>
<evidence type="ECO:0000256" key="11">
    <source>
        <dbReference type="SAM" id="Phobius"/>
    </source>
</evidence>
<dbReference type="PRINTS" id="PR00237">
    <property type="entry name" value="GPCRRHODOPSN"/>
</dbReference>